<dbReference type="OMA" id="HEHNWDS"/>
<dbReference type="KEGG" id="bgo:BM43_1574"/>
<reference evidence="2" key="3">
    <citation type="submission" date="2017-09" db="EMBL/GenBank/DDBJ databases">
        <title>FDA dAtabase for Regulatory Grade micrObial Sequences (FDA-ARGOS): Supporting development and validation of Infectious Disease Dx tests.</title>
        <authorList>
            <person name="Minogue T."/>
            <person name="Wolcott M."/>
            <person name="Wasieloski L."/>
            <person name="Aguilar W."/>
            <person name="Moore D."/>
            <person name="Tallon L.J."/>
            <person name="Sadzewicz L."/>
            <person name="Ott S."/>
            <person name="Zhao X."/>
            <person name="Nagaraj S."/>
            <person name="Vavikolanu K."/>
            <person name="Aluvathingal J."/>
            <person name="Nadendla S."/>
            <person name="Sichtig H."/>
        </authorList>
    </citation>
    <scope>NUCLEOTIDE SEQUENCE</scope>
    <source>
        <strain evidence="2">FDAARGOS_390</strain>
    </source>
</reference>
<dbReference type="GeneID" id="66456080"/>
<accession>A0A095FIY0</accession>
<dbReference type="Gene3D" id="1.10.1200.10">
    <property type="entry name" value="ACP-like"/>
    <property type="match status" value="1"/>
</dbReference>
<gene>
    <name evidence="2" type="ORF">CRM94_37810</name>
    <name evidence="1" type="ORF">DM48_4068</name>
</gene>
<dbReference type="OrthoDB" id="8758933at2"/>
<dbReference type="Proteomes" id="UP000029590">
    <property type="component" value="Unassembled WGS sequence"/>
</dbReference>
<reference evidence="4" key="2">
    <citation type="submission" date="2017-09" db="EMBL/GenBank/DDBJ databases">
        <title>FDA dAtabase for Regulatory Grade micrObial Sequences (FDA-ARGOS): Supporting development and validation of Infectious Disease Dx tests.</title>
        <authorList>
            <person name="Minogue T."/>
            <person name="Wolcott M."/>
            <person name="Wasieloski L."/>
            <person name="Aguilar W."/>
            <person name="Moore D."/>
            <person name="Tallon L."/>
            <person name="Sadzewicz L."/>
            <person name="Ott S."/>
            <person name="Zhao X."/>
            <person name="Nagaraj S."/>
            <person name="Vavikolanu K."/>
            <person name="Aluvathingal J."/>
            <person name="Nadendla S."/>
            <person name="Sichtig H."/>
        </authorList>
    </citation>
    <scope>NUCLEOTIDE SEQUENCE [LARGE SCALE GENOMIC DNA]</scope>
    <source>
        <strain evidence="4">FDAARGOS_390</strain>
    </source>
</reference>
<reference evidence="1 3" key="1">
    <citation type="submission" date="2014-04" db="EMBL/GenBank/DDBJ databases">
        <authorList>
            <person name="Bishop-Lilly K.A."/>
            <person name="Broomall S.M."/>
            <person name="Chain P.S."/>
            <person name="Chertkov O."/>
            <person name="Coyne S.R."/>
            <person name="Daligault H.E."/>
            <person name="Davenport K.W."/>
            <person name="Erkkila T."/>
            <person name="Frey K.G."/>
            <person name="Gibbons H.S."/>
            <person name="Gu W."/>
            <person name="Jaissle J."/>
            <person name="Johnson S.L."/>
            <person name="Koroleva G.I."/>
            <person name="Ladner J.T."/>
            <person name="Lo C.-C."/>
            <person name="Minogue T.D."/>
            <person name="Munk C."/>
            <person name="Palacios G.F."/>
            <person name="Redden C.L."/>
            <person name="Rosenzweig C.N."/>
            <person name="Scholz M.B."/>
            <person name="Teshima H."/>
            <person name="Xu Y."/>
        </authorList>
    </citation>
    <scope>NUCLEOTIDE SEQUENCE [LARGE SCALE GENOMIC DNA]</scope>
    <source>
        <strain evidence="1">Gladioli</strain>
        <strain evidence="3">gladioli</strain>
    </source>
</reference>
<name>A0A095FIY0_BURGA</name>
<evidence type="ECO:0000313" key="2">
    <source>
        <dbReference type="EMBL" id="PEH39979.1"/>
    </source>
</evidence>
<dbReference type="EMBL" id="PDDY01000004">
    <property type="protein sequence ID" value="PEH39979.1"/>
    <property type="molecule type" value="Genomic_DNA"/>
</dbReference>
<proteinExistence type="predicted"/>
<dbReference type="InterPro" id="IPR036736">
    <property type="entry name" value="ACP-like_sf"/>
</dbReference>
<protein>
    <submittedName>
        <fullName evidence="2">Acyl carrier protein</fullName>
    </submittedName>
    <submittedName>
        <fullName evidence="1">Phosphopantetheine attachment site family protein</fullName>
    </submittedName>
</protein>
<dbReference type="SUPFAM" id="SSF47336">
    <property type="entry name" value="ACP-like"/>
    <property type="match status" value="1"/>
</dbReference>
<dbReference type="RefSeq" id="WP_013696259.1">
    <property type="nucleotide sequence ID" value="NZ_CADEPO010000001.1"/>
</dbReference>
<comment type="caution">
    <text evidence="2">The sequence shown here is derived from an EMBL/GenBank/DDBJ whole genome shotgun (WGS) entry which is preliminary data.</text>
</comment>
<accession>A0A0D5DJM7</accession>
<organism evidence="2 4">
    <name type="scientific">Burkholderia gladioli</name>
    <name type="common">Pseudomonas marginata</name>
    <name type="synonym">Phytomonas marginata</name>
    <dbReference type="NCBI Taxonomy" id="28095"/>
    <lineage>
        <taxon>Bacteria</taxon>
        <taxon>Pseudomonadati</taxon>
        <taxon>Pseudomonadota</taxon>
        <taxon>Betaproteobacteria</taxon>
        <taxon>Burkholderiales</taxon>
        <taxon>Burkholderiaceae</taxon>
        <taxon>Burkholderia</taxon>
    </lineage>
</organism>
<sequence>MNAFYEGLAEVFEIDAAEVSPALVLADHNWDSLAIVSTIALADDCFGVLLNGQALGNCLTVADIEALVQAQKG</sequence>
<dbReference type="AlphaFoldDB" id="A0A095FIY0"/>
<evidence type="ECO:0000313" key="3">
    <source>
        <dbReference type="Proteomes" id="UP000029590"/>
    </source>
</evidence>
<evidence type="ECO:0000313" key="1">
    <source>
        <dbReference type="EMBL" id="KGC17586.1"/>
    </source>
</evidence>
<evidence type="ECO:0000313" key="4">
    <source>
        <dbReference type="Proteomes" id="UP000220629"/>
    </source>
</evidence>
<dbReference type="Proteomes" id="UP000220629">
    <property type="component" value="Unassembled WGS sequence"/>
</dbReference>
<dbReference type="EMBL" id="JPGG01000015">
    <property type="protein sequence ID" value="KGC17586.1"/>
    <property type="molecule type" value="Genomic_DNA"/>
</dbReference>